<dbReference type="Proteomes" id="UP000076404">
    <property type="component" value="Chromosome"/>
</dbReference>
<keyword evidence="3" id="KW-0489">Methyltransferase</keyword>
<proteinExistence type="predicted"/>
<dbReference type="eggNOG" id="COG1352">
    <property type="taxonomic scope" value="Bacteria"/>
</dbReference>
<dbReference type="Pfam" id="PF01739">
    <property type="entry name" value="CheR"/>
    <property type="match status" value="1"/>
</dbReference>
<dbReference type="InterPro" id="IPR022642">
    <property type="entry name" value="CheR_C"/>
</dbReference>
<dbReference type="SUPFAM" id="SSF53335">
    <property type="entry name" value="S-adenosyl-L-methionine-dependent methyltransferases"/>
    <property type="match status" value="1"/>
</dbReference>
<dbReference type="GO" id="GO:0008983">
    <property type="term" value="F:protein-glutamate O-methyltransferase activity"/>
    <property type="evidence" value="ECO:0007669"/>
    <property type="project" value="UniProtKB-EC"/>
</dbReference>
<accession>A0A143BMM0</accession>
<keyword evidence="8" id="KW-1185">Reference proteome</keyword>
<dbReference type="EMBL" id="CP011454">
    <property type="protein sequence ID" value="AMW05853.1"/>
    <property type="molecule type" value="Genomic_DNA"/>
</dbReference>
<evidence type="ECO:0000256" key="2">
    <source>
        <dbReference type="ARBA" id="ARBA00012534"/>
    </source>
</evidence>
<gene>
    <name evidence="7" type="ORF">GEMMAAP_15760</name>
</gene>
<evidence type="ECO:0000313" key="8">
    <source>
        <dbReference type="Proteomes" id="UP000076404"/>
    </source>
</evidence>
<evidence type="ECO:0000313" key="7">
    <source>
        <dbReference type="EMBL" id="AMW05853.1"/>
    </source>
</evidence>
<dbReference type="PRINTS" id="PR00996">
    <property type="entry name" value="CHERMTFRASE"/>
</dbReference>
<dbReference type="KEGG" id="gph:GEMMAAP_15760"/>
<dbReference type="STRING" id="1379270.GEMMAAP_15760"/>
<dbReference type="InterPro" id="IPR029063">
    <property type="entry name" value="SAM-dependent_MTases_sf"/>
</dbReference>
<reference evidence="7 8" key="2">
    <citation type="journal article" date="2016" name="Environ. Microbiol. Rep.">
        <title>Metagenomic evidence for the presence of phototrophic Gemmatimonadetes bacteria in diverse environments.</title>
        <authorList>
            <person name="Zeng Y."/>
            <person name="Baumbach J."/>
            <person name="Barbosa E.G."/>
            <person name="Azevedo V."/>
            <person name="Zhang C."/>
            <person name="Koblizek M."/>
        </authorList>
    </citation>
    <scope>NUCLEOTIDE SEQUENCE [LARGE SCALE GENOMIC DNA]</scope>
    <source>
        <strain evidence="7 8">AP64</strain>
    </source>
</reference>
<dbReference type="PANTHER" id="PTHR24422:SF21">
    <property type="entry name" value="CHEMOTAXIS PROTEIN METHYLTRANSFERASE 1"/>
    <property type="match status" value="1"/>
</dbReference>
<dbReference type="SUPFAM" id="SSF47757">
    <property type="entry name" value="Chemotaxis receptor methyltransferase CheR, N-terminal domain"/>
    <property type="match status" value="1"/>
</dbReference>
<feature type="domain" description="CheR-type methyltransferase" evidence="6">
    <location>
        <begin position="1"/>
        <end position="269"/>
    </location>
</feature>
<dbReference type="InterPro" id="IPR022641">
    <property type="entry name" value="CheR_N"/>
</dbReference>
<keyword evidence="4" id="KW-0808">Transferase</keyword>
<evidence type="ECO:0000259" key="6">
    <source>
        <dbReference type="PROSITE" id="PS50123"/>
    </source>
</evidence>
<dbReference type="GO" id="GO:0032259">
    <property type="term" value="P:methylation"/>
    <property type="evidence" value="ECO:0007669"/>
    <property type="project" value="UniProtKB-KW"/>
</dbReference>
<dbReference type="AlphaFoldDB" id="A0A143BMM0"/>
<dbReference type="SMART" id="SM00138">
    <property type="entry name" value="MeTrc"/>
    <property type="match status" value="1"/>
</dbReference>
<name>A0A143BMM0_9BACT</name>
<evidence type="ECO:0000256" key="5">
    <source>
        <dbReference type="ARBA" id="ARBA00022691"/>
    </source>
</evidence>
<dbReference type="PANTHER" id="PTHR24422">
    <property type="entry name" value="CHEMOTAXIS PROTEIN METHYLTRANSFERASE"/>
    <property type="match status" value="1"/>
</dbReference>
<dbReference type="RefSeq" id="WP_053333641.1">
    <property type="nucleotide sequence ID" value="NZ_CP011454.1"/>
</dbReference>
<keyword evidence="5" id="KW-0949">S-adenosyl-L-methionine</keyword>
<dbReference type="InterPro" id="IPR000780">
    <property type="entry name" value="CheR_MeTrfase"/>
</dbReference>
<dbReference type="InterPro" id="IPR036804">
    <property type="entry name" value="CheR_N_sf"/>
</dbReference>
<dbReference type="EC" id="2.1.1.80" evidence="2"/>
<comment type="catalytic activity">
    <reaction evidence="1">
        <text>L-glutamyl-[protein] + S-adenosyl-L-methionine = [protein]-L-glutamate 5-O-methyl ester + S-adenosyl-L-homocysteine</text>
        <dbReference type="Rhea" id="RHEA:24452"/>
        <dbReference type="Rhea" id="RHEA-COMP:10208"/>
        <dbReference type="Rhea" id="RHEA-COMP:10311"/>
        <dbReference type="ChEBI" id="CHEBI:29973"/>
        <dbReference type="ChEBI" id="CHEBI:57856"/>
        <dbReference type="ChEBI" id="CHEBI:59789"/>
        <dbReference type="ChEBI" id="CHEBI:82795"/>
        <dbReference type="EC" id="2.1.1.80"/>
    </reaction>
</comment>
<dbReference type="Pfam" id="PF03705">
    <property type="entry name" value="CheR_N"/>
    <property type="match status" value="1"/>
</dbReference>
<evidence type="ECO:0000256" key="4">
    <source>
        <dbReference type="ARBA" id="ARBA00022679"/>
    </source>
</evidence>
<sequence>MIAAEDYGFLSDLLKKHSGLALGPGKEYLLESRLPSVAVTYGHADVPQLVKALRSMPSKQMVKHVCDAMTTNETMFFRDGKPFVTLEKELLPAAAKRAKAQGRSVRLWCAASSTGQEPYTIAMIVAQMEAQLEGVRVEITATDFSSAALARAKAGIYNQFEVQRGLPVQLLVKYFKPHPEGFELVPDIRNRVTYQEINLLDPFPSFWQFDIIFCRNVLIYFDVPTKKDVIDRMAKMLMPGGGLFLGGTESTLGITESVVRVPGNAGGLFCRPHDVEHHAPKAA</sequence>
<dbReference type="Gene3D" id="1.10.155.10">
    <property type="entry name" value="Chemotaxis receptor methyltransferase CheR, N-terminal domain"/>
    <property type="match status" value="1"/>
</dbReference>
<evidence type="ECO:0000256" key="1">
    <source>
        <dbReference type="ARBA" id="ARBA00001541"/>
    </source>
</evidence>
<dbReference type="PROSITE" id="PS50123">
    <property type="entry name" value="CHER"/>
    <property type="match status" value="1"/>
</dbReference>
<dbReference type="Gene3D" id="3.40.50.150">
    <property type="entry name" value="Vaccinia Virus protein VP39"/>
    <property type="match status" value="1"/>
</dbReference>
<dbReference type="InterPro" id="IPR050903">
    <property type="entry name" value="Bact_Chemotaxis_MeTrfase"/>
</dbReference>
<evidence type="ECO:0000256" key="3">
    <source>
        <dbReference type="ARBA" id="ARBA00022603"/>
    </source>
</evidence>
<protein>
    <recommendedName>
        <fullName evidence="2">protein-glutamate O-methyltransferase</fullName>
        <ecNumber evidence="2">2.1.1.80</ecNumber>
    </recommendedName>
</protein>
<reference evidence="7 8" key="1">
    <citation type="journal article" date="2014" name="Proc. Natl. Acad. Sci. U.S.A.">
        <title>Functional type 2 photosynthetic reaction centers found in the rare bacterial phylum Gemmatimonadetes.</title>
        <authorList>
            <person name="Zeng Y."/>
            <person name="Feng F."/>
            <person name="Medova H."/>
            <person name="Dean J."/>
            <person name="Koblizek M."/>
        </authorList>
    </citation>
    <scope>NUCLEOTIDE SEQUENCE [LARGE SCALE GENOMIC DNA]</scope>
    <source>
        <strain evidence="7 8">AP64</strain>
    </source>
</reference>
<organism evidence="7 8">
    <name type="scientific">Gemmatimonas phototrophica</name>
    <dbReference type="NCBI Taxonomy" id="1379270"/>
    <lineage>
        <taxon>Bacteria</taxon>
        <taxon>Pseudomonadati</taxon>
        <taxon>Gemmatimonadota</taxon>
        <taxon>Gemmatimonadia</taxon>
        <taxon>Gemmatimonadales</taxon>
        <taxon>Gemmatimonadaceae</taxon>
        <taxon>Gemmatimonas</taxon>
    </lineage>
</organism>